<dbReference type="InterPro" id="IPR006016">
    <property type="entry name" value="UspA"/>
</dbReference>
<feature type="domain" description="UspA" evidence="2">
    <location>
        <begin position="157"/>
        <end position="283"/>
    </location>
</feature>
<dbReference type="EMBL" id="BAAASZ010000023">
    <property type="protein sequence ID" value="GAA2445379.1"/>
    <property type="molecule type" value="Genomic_DNA"/>
</dbReference>
<dbReference type="InterPro" id="IPR014729">
    <property type="entry name" value="Rossmann-like_a/b/a_fold"/>
</dbReference>
<evidence type="ECO:0000313" key="4">
    <source>
        <dbReference type="Proteomes" id="UP001501638"/>
    </source>
</evidence>
<reference evidence="3 4" key="1">
    <citation type="journal article" date="2019" name="Int. J. Syst. Evol. Microbiol.">
        <title>The Global Catalogue of Microorganisms (GCM) 10K type strain sequencing project: providing services to taxonomists for standard genome sequencing and annotation.</title>
        <authorList>
            <consortium name="The Broad Institute Genomics Platform"/>
            <consortium name="The Broad Institute Genome Sequencing Center for Infectious Disease"/>
            <person name="Wu L."/>
            <person name="Ma J."/>
        </authorList>
    </citation>
    <scope>NUCLEOTIDE SEQUENCE [LARGE SCALE GENOMIC DNA]</scope>
    <source>
        <strain evidence="3 4">JCM 6305</strain>
    </source>
</reference>
<dbReference type="Pfam" id="PF00582">
    <property type="entry name" value="Usp"/>
    <property type="match status" value="2"/>
</dbReference>
<proteinExistence type="inferred from homology"/>
<accession>A0ABN3K174</accession>
<name>A0ABN3K174_9ACTN</name>
<dbReference type="Proteomes" id="UP001501638">
    <property type="component" value="Unassembled WGS sequence"/>
</dbReference>
<dbReference type="Gene3D" id="3.40.50.620">
    <property type="entry name" value="HUPs"/>
    <property type="match status" value="2"/>
</dbReference>
<sequence length="286" mass="30612">MVELPLVVGVDGSEAALRAVDWAADAAVRHGMPLRLLHASTEWTDDWAEEEPRPDDVVAGAAERARQHAPDVRLTTDVLAEEPADALAHAGRNAFVLVVGARGRGGIAGLLLGSVSLSVAGRADCPVVVVRGGDTARRGEHGRIVLGVGDLPEDGVDAPAARFAFREATARHCELHAVRAWRRPVLQAQRHPLLQGNPSRAREREALEYLDGALRATAREHSGIDLRMRAVEGPARAVLLEESRGADLLVIGAHRRRGHLGLQMGMVDHALLHHAACPVALVPEHI</sequence>
<dbReference type="PANTHER" id="PTHR46553">
    <property type="entry name" value="ADENINE NUCLEOTIDE ALPHA HYDROLASES-LIKE SUPERFAMILY PROTEIN"/>
    <property type="match status" value="1"/>
</dbReference>
<dbReference type="PANTHER" id="PTHR46553:SF3">
    <property type="entry name" value="ADENINE NUCLEOTIDE ALPHA HYDROLASES-LIKE SUPERFAMILY PROTEIN"/>
    <property type="match status" value="1"/>
</dbReference>
<dbReference type="PRINTS" id="PR01438">
    <property type="entry name" value="UNVRSLSTRESS"/>
</dbReference>
<evidence type="ECO:0000256" key="1">
    <source>
        <dbReference type="ARBA" id="ARBA00008791"/>
    </source>
</evidence>
<dbReference type="SUPFAM" id="SSF52402">
    <property type="entry name" value="Adenine nucleotide alpha hydrolases-like"/>
    <property type="match status" value="2"/>
</dbReference>
<comment type="caution">
    <text evidence="3">The sequence shown here is derived from an EMBL/GenBank/DDBJ whole genome shotgun (WGS) entry which is preliminary data.</text>
</comment>
<protein>
    <submittedName>
        <fullName evidence="3">Universal stress protein</fullName>
    </submittedName>
</protein>
<dbReference type="InterPro" id="IPR006015">
    <property type="entry name" value="Universal_stress_UspA"/>
</dbReference>
<feature type="domain" description="UspA" evidence="2">
    <location>
        <begin position="6"/>
        <end position="131"/>
    </location>
</feature>
<keyword evidence="4" id="KW-1185">Reference proteome</keyword>
<comment type="similarity">
    <text evidence="1">Belongs to the universal stress protein A family.</text>
</comment>
<evidence type="ECO:0000313" key="3">
    <source>
        <dbReference type="EMBL" id="GAA2445379.1"/>
    </source>
</evidence>
<gene>
    <name evidence="3" type="ORF">GCM10010405_30960</name>
</gene>
<evidence type="ECO:0000259" key="2">
    <source>
        <dbReference type="Pfam" id="PF00582"/>
    </source>
</evidence>
<organism evidence="3 4">
    <name type="scientific">Streptomyces macrosporus</name>
    <dbReference type="NCBI Taxonomy" id="44032"/>
    <lineage>
        <taxon>Bacteria</taxon>
        <taxon>Bacillati</taxon>
        <taxon>Actinomycetota</taxon>
        <taxon>Actinomycetes</taxon>
        <taxon>Kitasatosporales</taxon>
        <taxon>Streptomycetaceae</taxon>
        <taxon>Streptomyces</taxon>
    </lineage>
</organism>